<dbReference type="EMBL" id="ML994618">
    <property type="protein sequence ID" value="KAF2190840.1"/>
    <property type="molecule type" value="Genomic_DNA"/>
</dbReference>
<dbReference type="AlphaFoldDB" id="A0A6A6EL67"/>
<accession>A0A6A6EL67</accession>
<sequence>MANKRSIQRGKERISIIVQRKNSKLKIKNQKASRGSRGRITKAAPYQSKDAPIARVAPNRKWFSYTRMISQDSLATSCAAVAETQKDPYVCLLKRSKLPIGLIKGELQ</sequence>
<feature type="domain" description="Nucleolar GTP-binding protein 2 N-terminal" evidence="1">
    <location>
        <begin position="28"/>
        <end position="104"/>
    </location>
</feature>
<keyword evidence="3" id="KW-1185">Reference proteome</keyword>
<organism evidence="2 3">
    <name type="scientific">Zopfia rhizophila CBS 207.26</name>
    <dbReference type="NCBI Taxonomy" id="1314779"/>
    <lineage>
        <taxon>Eukaryota</taxon>
        <taxon>Fungi</taxon>
        <taxon>Dikarya</taxon>
        <taxon>Ascomycota</taxon>
        <taxon>Pezizomycotina</taxon>
        <taxon>Dothideomycetes</taxon>
        <taxon>Dothideomycetes incertae sedis</taxon>
        <taxon>Zopfiaceae</taxon>
        <taxon>Zopfia</taxon>
    </lineage>
</organism>
<name>A0A6A6EL67_9PEZI</name>
<dbReference type="Proteomes" id="UP000800200">
    <property type="component" value="Unassembled WGS sequence"/>
</dbReference>
<dbReference type="OrthoDB" id="444945at2759"/>
<evidence type="ECO:0000259" key="1">
    <source>
        <dbReference type="Pfam" id="PF08153"/>
    </source>
</evidence>
<proteinExistence type="predicted"/>
<dbReference type="InterPro" id="IPR012971">
    <property type="entry name" value="NOG2_N_dom"/>
</dbReference>
<reference evidence="2" key="1">
    <citation type="journal article" date="2020" name="Stud. Mycol.">
        <title>101 Dothideomycetes genomes: a test case for predicting lifestyles and emergence of pathogens.</title>
        <authorList>
            <person name="Haridas S."/>
            <person name="Albert R."/>
            <person name="Binder M."/>
            <person name="Bloem J."/>
            <person name="Labutti K."/>
            <person name="Salamov A."/>
            <person name="Andreopoulos B."/>
            <person name="Baker S."/>
            <person name="Barry K."/>
            <person name="Bills G."/>
            <person name="Bluhm B."/>
            <person name="Cannon C."/>
            <person name="Castanera R."/>
            <person name="Culley D."/>
            <person name="Daum C."/>
            <person name="Ezra D."/>
            <person name="Gonzalez J."/>
            <person name="Henrissat B."/>
            <person name="Kuo A."/>
            <person name="Liang C."/>
            <person name="Lipzen A."/>
            <person name="Lutzoni F."/>
            <person name="Magnuson J."/>
            <person name="Mondo S."/>
            <person name="Nolan M."/>
            <person name="Ohm R."/>
            <person name="Pangilinan J."/>
            <person name="Park H.-J."/>
            <person name="Ramirez L."/>
            <person name="Alfaro M."/>
            <person name="Sun H."/>
            <person name="Tritt A."/>
            <person name="Yoshinaga Y."/>
            <person name="Zwiers L.-H."/>
            <person name="Turgeon B."/>
            <person name="Goodwin S."/>
            <person name="Spatafora J."/>
            <person name="Crous P."/>
            <person name="Grigoriev I."/>
        </authorList>
    </citation>
    <scope>NUCLEOTIDE SEQUENCE</scope>
    <source>
        <strain evidence="2">CBS 207.26</strain>
    </source>
</reference>
<evidence type="ECO:0000313" key="2">
    <source>
        <dbReference type="EMBL" id="KAF2190840.1"/>
    </source>
</evidence>
<protein>
    <recommendedName>
        <fullName evidence="1">Nucleolar GTP-binding protein 2 N-terminal domain-containing protein</fullName>
    </recommendedName>
</protein>
<evidence type="ECO:0000313" key="3">
    <source>
        <dbReference type="Proteomes" id="UP000800200"/>
    </source>
</evidence>
<dbReference type="Pfam" id="PF08153">
    <property type="entry name" value="NGP1NT"/>
    <property type="match status" value="1"/>
</dbReference>
<gene>
    <name evidence="2" type="ORF">K469DRAFT_698053</name>
</gene>